<keyword evidence="3" id="KW-0472">Membrane</keyword>
<dbReference type="Proteomes" id="UP000186601">
    <property type="component" value="Unassembled WGS sequence"/>
</dbReference>
<dbReference type="Pfam" id="PF01612">
    <property type="entry name" value="DNA_pol_A_exo1"/>
    <property type="match status" value="1"/>
</dbReference>
<dbReference type="EMBL" id="MLYV02000081">
    <property type="protein sequence ID" value="PSS37106.1"/>
    <property type="molecule type" value="Genomic_DNA"/>
</dbReference>
<dbReference type="InterPro" id="IPR051132">
    <property type="entry name" value="3-5_Exonuclease_domain"/>
</dbReference>
<keyword evidence="3" id="KW-0812">Transmembrane</keyword>
<evidence type="ECO:0000313" key="5">
    <source>
        <dbReference type="EMBL" id="PSS37106.1"/>
    </source>
</evidence>
<protein>
    <recommendedName>
        <fullName evidence="4">3'-5' exonuclease domain-containing protein</fullName>
    </recommendedName>
</protein>
<feature type="transmembrane region" description="Helical" evidence="3">
    <location>
        <begin position="228"/>
        <end position="249"/>
    </location>
</feature>
<dbReference type="GO" id="GO:0008408">
    <property type="term" value="F:3'-5' exonuclease activity"/>
    <property type="evidence" value="ECO:0007669"/>
    <property type="project" value="InterPro"/>
</dbReference>
<feature type="domain" description="3'-5' exonuclease" evidence="4">
    <location>
        <begin position="18"/>
        <end position="202"/>
    </location>
</feature>
<dbReference type="Gene3D" id="3.30.420.10">
    <property type="entry name" value="Ribonuclease H-like superfamily/Ribonuclease H"/>
    <property type="match status" value="1"/>
</dbReference>
<dbReference type="SUPFAM" id="SSF53098">
    <property type="entry name" value="Ribonuclease H-like"/>
    <property type="match status" value="1"/>
</dbReference>
<dbReference type="InterPro" id="IPR036397">
    <property type="entry name" value="RNaseH_sf"/>
</dbReference>
<keyword evidence="3" id="KW-1133">Transmembrane helix</keyword>
<dbReference type="AlphaFoldDB" id="A0A2R6S4A8"/>
<keyword evidence="6" id="KW-1185">Reference proteome</keyword>
<dbReference type="PANTHER" id="PTHR13620">
    <property type="entry name" value="3-5 EXONUCLEASE"/>
    <property type="match status" value="1"/>
</dbReference>
<evidence type="ECO:0000256" key="1">
    <source>
        <dbReference type="ARBA" id="ARBA00022722"/>
    </source>
</evidence>
<dbReference type="PANTHER" id="PTHR13620:SF104">
    <property type="entry name" value="EXONUCLEASE 3'-5' DOMAIN-CONTAINING PROTEIN 2"/>
    <property type="match status" value="1"/>
</dbReference>
<evidence type="ECO:0000256" key="3">
    <source>
        <dbReference type="SAM" id="Phobius"/>
    </source>
</evidence>
<proteinExistence type="predicted"/>
<dbReference type="GO" id="GO:0003676">
    <property type="term" value="F:nucleic acid binding"/>
    <property type="evidence" value="ECO:0007669"/>
    <property type="project" value="InterPro"/>
</dbReference>
<dbReference type="GO" id="GO:0005737">
    <property type="term" value="C:cytoplasm"/>
    <property type="evidence" value="ECO:0007669"/>
    <property type="project" value="TreeGrafter"/>
</dbReference>
<gene>
    <name evidence="5" type="ORF">PHLCEN_2v979</name>
</gene>
<sequence>MKQHTAELYSWEKSGVRLHYITDLATAEREVSRLRPGPLGFDMEWKPMKYKGQQANPVALIQLASRGTILLIQTFSPTTPSEVFPQKLRDMLGDREYIKAGAGIQGDCKKLWEDYRVVTRNCVDLGLLARNADSTRWEGSPYPDPLGLANLCTIYTGFSLEKDRSVQLSNWEAKLNEEQQNYAANDCHSGLKIYKKLSALMSGISPRPSPDLYSFDYPLQYTLETSPSLGSCTAIGLLVLLASVLVFVAQHITRGE</sequence>
<keyword evidence="1" id="KW-0540">Nuclease</keyword>
<dbReference type="InterPro" id="IPR012337">
    <property type="entry name" value="RNaseH-like_sf"/>
</dbReference>
<organism evidence="5 6">
    <name type="scientific">Hermanssonia centrifuga</name>
    <dbReference type="NCBI Taxonomy" id="98765"/>
    <lineage>
        <taxon>Eukaryota</taxon>
        <taxon>Fungi</taxon>
        <taxon>Dikarya</taxon>
        <taxon>Basidiomycota</taxon>
        <taxon>Agaricomycotina</taxon>
        <taxon>Agaricomycetes</taxon>
        <taxon>Polyporales</taxon>
        <taxon>Meruliaceae</taxon>
        <taxon>Hermanssonia</taxon>
    </lineage>
</organism>
<dbReference type="InterPro" id="IPR002562">
    <property type="entry name" value="3'-5'_exonuclease_dom"/>
</dbReference>
<dbReference type="CDD" id="cd06141">
    <property type="entry name" value="WRN_exo"/>
    <property type="match status" value="1"/>
</dbReference>
<accession>A0A2R6S4A8</accession>
<evidence type="ECO:0000313" key="6">
    <source>
        <dbReference type="Proteomes" id="UP000186601"/>
    </source>
</evidence>
<dbReference type="STRING" id="98765.A0A2R6S4A8"/>
<comment type="caution">
    <text evidence="5">The sequence shown here is derived from an EMBL/GenBank/DDBJ whole genome shotgun (WGS) entry which is preliminary data.</text>
</comment>
<dbReference type="GO" id="GO:0005634">
    <property type="term" value="C:nucleus"/>
    <property type="evidence" value="ECO:0007669"/>
    <property type="project" value="TreeGrafter"/>
</dbReference>
<dbReference type="OrthoDB" id="1920326at2759"/>
<evidence type="ECO:0000256" key="2">
    <source>
        <dbReference type="ARBA" id="ARBA00022801"/>
    </source>
</evidence>
<name>A0A2R6S4A8_9APHY</name>
<dbReference type="GO" id="GO:0006139">
    <property type="term" value="P:nucleobase-containing compound metabolic process"/>
    <property type="evidence" value="ECO:0007669"/>
    <property type="project" value="InterPro"/>
</dbReference>
<evidence type="ECO:0000259" key="4">
    <source>
        <dbReference type="SMART" id="SM00474"/>
    </source>
</evidence>
<keyword evidence="2" id="KW-0378">Hydrolase</keyword>
<dbReference type="SMART" id="SM00474">
    <property type="entry name" value="35EXOc"/>
    <property type="match status" value="1"/>
</dbReference>
<reference evidence="5 6" key="1">
    <citation type="submission" date="2018-02" db="EMBL/GenBank/DDBJ databases">
        <title>Genome sequence of the basidiomycete white-rot fungus Phlebia centrifuga.</title>
        <authorList>
            <person name="Granchi Z."/>
            <person name="Peng M."/>
            <person name="de Vries R.P."/>
            <person name="Hilden K."/>
            <person name="Makela M.R."/>
            <person name="Grigoriev I."/>
            <person name="Riley R."/>
        </authorList>
    </citation>
    <scope>NUCLEOTIDE SEQUENCE [LARGE SCALE GENOMIC DNA]</scope>
    <source>
        <strain evidence="5 6">FBCC195</strain>
    </source>
</reference>